<sequence>MGQNRAPIRTEIGSTEFDGVLSLEQLRETLAKNKPELLREAASEMLTAKQRLDHLVGVLDRHLRALDEHWTVGEDAKVVKTQLRRLRESADQVSTTISEQSVDDKQCLANPSGVAPALVRQAHTLATFRGENLPESPDRDVSILEGATQGGMAGLGVGAGVGVFFGGVGAGPGAVIGAVVGTVAGGITAAFTDGPFMNTFGDSKEEQDRNLATEHIKLLSEATKANNQVFPAELRTDIPEFEVLDPNLPIMPVSHGTLPSGGLPAGLSQPFGPLGGLPDGLYTPGQDGLQDPSRHRIPGFDDTGLNVTFPGDTDGTDGIGTDGSGKNGVDPPAGVPNPNGAAVPGVRTPDAPTGTLPDTSVGGPTTSLAGLPDSTLAGHPTGYPSGNPSGNPSGGPTGTGSPSTGLGSPYGGSGAGAAVGGGASAALLRGSGGNGSSPMMIPPGGANGAQEQKEQGRSTYLLEDEDYFTSEVPTTGPYISGESRGRA</sequence>
<evidence type="ECO:0000313" key="2">
    <source>
        <dbReference type="EMBL" id="GGP17451.1"/>
    </source>
</evidence>
<name>A0A918AF32_9ACTN</name>
<dbReference type="AlphaFoldDB" id="A0A918AF32"/>
<accession>A0A918AF32</accession>
<comment type="caution">
    <text evidence="2">The sequence shown here is derived from an EMBL/GenBank/DDBJ whole genome shotgun (WGS) entry which is preliminary data.</text>
</comment>
<dbReference type="Proteomes" id="UP000660745">
    <property type="component" value="Unassembled WGS sequence"/>
</dbReference>
<evidence type="ECO:0000256" key="1">
    <source>
        <dbReference type="SAM" id="MobiDB-lite"/>
    </source>
</evidence>
<keyword evidence="3" id="KW-1185">Reference proteome</keyword>
<reference evidence="2" key="1">
    <citation type="journal article" date="2014" name="Int. J. Syst. Evol. Microbiol.">
        <title>Complete genome sequence of Corynebacterium casei LMG S-19264T (=DSM 44701T), isolated from a smear-ripened cheese.</title>
        <authorList>
            <consortium name="US DOE Joint Genome Institute (JGI-PGF)"/>
            <person name="Walter F."/>
            <person name="Albersmeier A."/>
            <person name="Kalinowski J."/>
            <person name="Ruckert C."/>
        </authorList>
    </citation>
    <scope>NUCLEOTIDE SEQUENCE</scope>
    <source>
        <strain evidence="2">CGMCC 4.7430</strain>
    </source>
</reference>
<feature type="compositionally biased region" description="Low complexity" evidence="1">
    <location>
        <begin position="380"/>
        <end position="391"/>
    </location>
</feature>
<reference evidence="2" key="2">
    <citation type="submission" date="2020-09" db="EMBL/GenBank/DDBJ databases">
        <authorList>
            <person name="Sun Q."/>
            <person name="Zhou Y."/>
        </authorList>
    </citation>
    <scope>NUCLEOTIDE SEQUENCE</scope>
    <source>
        <strain evidence="2">CGMCC 4.7430</strain>
    </source>
</reference>
<organism evidence="2 3">
    <name type="scientific">Nonomuraea glycinis</name>
    <dbReference type="NCBI Taxonomy" id="2047744"/>
    <lineage>
        <taxon>Bacteria</taxon>
        <taxon>Bacillati</taxon>
        <taxon>Actinomycetota</taxon>
        <taxon>Actinomycetes</taxon>
        <taxon>Streptosporangiales</taxon>
        <taxon>Streptosporangiaceae</taxon>
        <taxon>Nonomuraea</taxon>
    </lineage>
</organism>
<feature type="compositionally biased region" description="Low complexity" evidence="1">
    <location>
        <begin position="327"/>
        <end position="346"/>
    </location>
</feature>
<gene>
    <name evidence="2" type="ORF">GCM10012278_85740</name>
</gene>
<feature type="compositionally biased region" description="Polar residues" evidence="1">
    <location>
        <begin position="356"/>
        <end position="368"/>
    </location>
</feature>
<dbReference type="RefSeq" id="WP_189144521.1">
    <property type="nucleotide sequence ID" value="NZ_BMNK01000024.1"/>
</dbReference>
<feature type="region of interest" description="Disordered" evidence="1">
    <location>
        <begin position="286"/>
        <end position="487"/>
    </location>
</feature>
<evidence type="ECO:0000313" key="3">
    <source>
        <dbReference type="Proteomes" id="UP000660745"/>
    </source>
</evidence>
<feature type="compositionally biased region" description="Gly residues" evidence="1">
    <location>
        <begin position="317"/>
        <end position="326"/>
    </location>
</feature>
<feature type="compositionally biased region" description="Gly residues" evidence="1">
    <location>
        <begin position="408"/>
        <end position="423"/>
    </location>
</feature>
<dbReference type="EMBL" id="BMNK01000024">
    <property type="protein sequence ID" value="GGP17451.1"/>
    <property type="molecule type" value="Genomic_DNA"/>
</dbReference>
<proteinExistence type="predicted"/>
<protein>
    <submittedName>
        <fullName evidence="2">Uncharacterized protein</fullName>
    </submittedName>
</protein>